<dbReference type="CDD" id="cd07067">
    <property type="entry name" value="HP_PGM_like"/>
    <property type="match status" value="1"/>
</dbReference>
<feature type="active site" description="Tele-phosphohistidine intermediate" evidence="1">
    <location>
        <position position="8"/>
    </location>
</feature>
<feature type="binding site" evidence="2">
    <location>
        <begin position="7"/>
        <end position="14"/>
    </location>
    <ligand>
        <name>substrate</name>
    </ligand>
</feature>
<comment type="caution">
    <text evidence="3">The sequence shown here is derived from an EMBL/GenBank/DDBJ whole genome shotgun (WGS) entry which is preliminary data.</text>
</comment>
<dbReference type="PANTHER" id="PTHR48100">
    <property type="entry name" value="BROAD-SPECIFICITY PHOSPHATASE YOR283W-RELATED"/>
    <property type="match status" value="1"/>
</dbReference>
<dbReference type="AlphaFoldDB" id="A0ABC9TKA6"/>
<dbReference type="InterPro" id="IPR050275">
    <property type="entry name" value="PGM_Phosphatase"/>
</dbReference>
<feature type="binding site" evidence="2">
    <location>
        <position position="58"/>
    </location>
    <ligand>
        <name>substrate</name>
    </ligand>
</feature>
<evidence type="ECO:0000256" key="2">
    <source>
        <dbReference type="PIRSR" id="PIRSR613078-2"/>
    </source>
</evidence>
<sequence>MKLYFTRHGKTEWNQQKRFQGMTGDSPLLPTSYDEIKQLGQYLQDIPFEKIYSSPLLRAKNTARGIQQELTHPVEIVYTDTLKELGLGRLEGQYIEEMRNFYGEELDHLRYRLDLYDPTIFDGEPIEQAIQRISETVAEAAKQHEGPVLFVGHGAALTAAIQAMAGKPLSELRTMGGLLNNSLSILETKEASRNLPYDLTLWNDTSFLAKEKAQ</sequence>
<protein>
    <submittedName>
        <fullName evidence="3">Phosphoglycerate mutase family protein</fullName>
    </submittedName>
</protein>
<proteinExistence type="predicted"/>
<dbReference type="Pfam" id="PF00300">
    <property type="entry name" value="His_Phos_1"/>
    <property type="match status" value="1"/>
</dbReference>
<evidence type="ECO:0000256" key="1">
    <source>
        <dbReference type="PIRSR" id="PIRSR613078-1"/>
    </source>
</evidence>
<reference evidence="3 4" key="1">
    <citation type="submission" date="2013-06" db="EMBL/GenBank/DDBJ databases">
        <authorList>
            <person name="Weinstock G."/>
            <person name="Sodergren E."/>
            <person name="Lobos E.A."/>
            <person name="Fulton L."/>
            <person name="Fulton R."/>
            <person name="Courtney L."/>
            <person name="Fronick C."/>
            <person name="O'Laughlin M."/>
            <person name="Godfrey J."/>
            <person name="Wilson R.M."/>
            <person name="Miner T."/>
            <person name="Farmer C."/>
            <person name="Delehaunty K."/>
            <person name="Cordes M."/>
            <person name="Minx P."/>
            <person name="Tomlinson C."/>
            <person name="Chen J."/>
            <person name="Wollam A."/>
            <person name="Pepin K.H."/>
            <person name="Bhonagiri V."/>
            <person name="Zhang X."/>
            <person name="Warren W."/>
            <person name="Mitreva M."/>
            <person name="Mardis E.R."/>
            <person name="Wilson R.K."/>
        </authorList>
    </citation>
    <scope>NUCLEOTIDE SEQUENCE [LARGE SCALE GENOMIC DNA]</scope>
    <source>
        <strain evidence="3 4">RP2S-4</strain>
    </source>
</reference>
<evidence type="ECO:0000313" key="4">
    <source>
        <dbReference type="Proteomes" id="UP000015750"/>
    </source>
</evidence>
<dbReference type="SUPFAM" id="SSF53254">
    <property type="entry name" value="Phosphoglycerate mutase-like"/>
    <property type="match status" value="1"/>
</dbReference>
<dbReference type="InterPro" id="IPR013078">
    <property type="entry name" value="His_Pase_superF_clade-1"/>
</dbReference>
<dbReference type="InterPro" id="IPR029033">
    <property type="entry name" value="His_PPase_superfam"/>
</dbReference>
<name>A0ABC9TKA6_ENTFL</name>
<dbReference type="RefSeq" id="WP_016627423.1">
    <property type="nucleotide sequence ID" value="NZ_KE351808.1"/>
</dbReference>
<evidence type="ECO:0000313" key="3">
    <source>
        <dbReference type="EMBL" id="EPI07680.1"/>
    </source>
</evidence>
<dbReference type="Gene3D" id="3.40.50.1240">
    <property type="entry name" value="Phosphoglycerate mutase-like"/>
    <property type="match status" value="1"/>
</dbReference>
<dbReference type="EMBL" id="ATIR01000057">
    <property type="protein sequence ID" value="EPI07680.1"/>
    <property type="molecule type" value="Genomic_DNA"/>
</dbReference>
<dbReference type="Proteomes" id="UP000015750">
    <property type="component" value="Unassembled WGS sequence"/>
</dbReference>
<accession>A0ABC9TKA6</accession>
<feature type="active site" description="Proton donor/acceptor" evidence="1">
    <location>
        <position position="84"/>
    </location>
</feature>
<dbReference type="SMART" id="SM00855">
    <property type="entry name" value="PGAM"/>
    <property type="match status" value="1"/>
</dbReference>
<dbReference type="PANTHER" id="PTHR48100:SF1">
    <property type="entry name" value="HISTIDINE PHOSPHATASE FAMILY PROTEIN-RELATED"/>
    <property type="match status" value="1"/>
</dbReference>
<organism evidence="3 4">
    <name type="scientific">Enterococcus faecalis RP2S-4</name>
    <dbReference type="NCBI Taxonomy" id="1244145"/>
    <lineage>
        <taxon>Bacteria</taxon>
        <taxon>Bacillati</taxon>
        <taxon>Bacillota</taxon>
        <taxon>Bacilli</taxon>
        <taxon>Lactobacillales</taxon>
        <taxon>Enterococcaceae</taxon>
        <taxon>Enterococcus</taxon>
    </lineage>
</organism>
<gene>
    <name evidence="3" type="ORF">D358_01835</name>
</gene>